<keyword evidence="1" id="KW-1133">Transmembrane helix</keyword>
<keyword evidence="1" id="KW-0472">Membrane</keyword>
<dbReference type="Proteomes" id="UP000093267">
    <property type="component" value="Chromosome"/>
</dbReference>
<keyword evidence="3" id="KW-1185">Reference proteome</keyword>
<dbReference type="EMBL" id="CP014924">
    <property type="protein sequence ID" value="ANZ66524.1"/>
    <property type="molecule type" value="Genomic_DNA"/>
</dbReference>
<gene>
    <name evidence="2" type="ORF">AYR63_04830</name>
</gene>
<feature type="transmembrane region" description="Helical" evidence="1">
    <location>
        <begin position="87"/>
        <end position="107"/>
    </location>
</feature>
<evidence type="ECO:0000313" key="2">
    <source>
        <dbReference type="EMBL" id="ANZ66524.1"/>
    </source>
</evidence>
<feature type="transmembrane region" description="Helical" evidence="1">
    <location>
        <begin position="113"/>
        <end position="134"/>
    </location>
</feature>
<feature type="transmembrane region" description="Helical" evidence="1">
    <location>
        <begin position="9"/>
        <end position="31"/>
    </location>
</feature>
<name>A0A1B2IWR1_9LACO</name>
<evidence type="ECO:0008006" key="4">
    <source>
        <dbReference type="Google" id="ProtNLM"/>
    </source>
</evidence>
<feature type="transmembrane region" description="Helical" evidence="1">
    <location>
        <begin position="51"/>
        <end position="75"/>
    </location>
</feature>
<dbReference type="RefSeq" id="WP_065901868.1">
    <property type="nucleotide sequence ID" value="NZ_CP014912.1"/>
</dbReference>
<reference evidence="2 3" key="1">
    <citation type="submission" date="2016-03" db="EMBL/GenBank/DDBJ databases">
        <title>Pediococcus and Lactobacillus from brewery environment - whole genome sequencing and assembly.</title>
        <authorList>
            <person name="Behr J."/>
            <person name="Geissler A.J."/>
            <person name="Vogel R.F."/>
        </authorList>
    </citation>
    <scope>NUCLEOTIDE SEQUENCE [LARGE SCALE GENOMIC DNA]</scope>
    <source>
        <strain evidence="2 3">TMW 1.1995</strain>
    </source>
</reference>
<dbReference type="OrthoDB" id="1698302at2"/>
<protein>
    <recommendedName>
        <fullName evidence="4">DUF3021 domain-containing protein</fullName>
    </recommendedName>
</protein>
<dbReference type="AlphaFoldDB" id="A0A1B2IWR1"/>
<proteinExistence type="predicted"/>
<organism evidence="2 3">
    <name type="scientific">Secundilactobacillus paracollinoides</name>
    <dbReference type="NCBI Taxonomy" id="240427"/>
    <lineage>
        <taxon>Bacteria</taxon>
        <taxon>Bacillati</taxon>
        <taxon>Bacillota</taxon>
        <taxon>Bacilli</taxon>
        <taxon>Lactobacillales</taxon>
        <taxon>Lactobacillaceae</taxon>
        <taxon>Secundilactobacillus</taxon>
    </lineage>
</organism>
<dbReference type="STRING" id="240427.AYR62_13850"/>
<dbReference type="KEGG" id="lpd:AYR62_13850"/>
<dbReference type="Pfam" id="PF11457">
    <property type="entry name" value="DUF3021"/>
    <property type="match status" value="1"/>
</dbReference>
<keyword evidence="1" id="KW-0812">Transmembrane</keyword>
<evidence type="ECO:0000256" key="1">
    <source>
        <dbReference type="SAM" id="Phobius"/>
    </source>
</evidence>
<dbReference type="InterPro" id="IPR021560">
    <property type="entry name" value="DUF3021"/>
</dbReference>
<accession>A0A1B2IWR1</accession>
<sequence>MKRTILSRVIIGVVVGVFIGFMIAMGISLAYRAPIFMPSSTSFVNHFSSSLMATAASIGLWALMGIVFAVGALVFEVERWSITRQTVTNFIITYVLFTPLAVLAGWFPISPLWSWLLSFTIEFIVIYVIMWVTSMRVARASVRRLNALLNQTKK</sequence>
<evidence type="ECO:0000313" key="3">
    <source>
        <dbReference type="Proteomes" id="UP000093267"/>
    </source>
</evidence>